<dbReference type="RefSeq" id="WP_223287866.1">
    <property type="nucleotide sequence ID" value="NZ_CP140255.1"/>
</dbReference>
<sequence>MLNIKRLWSLGVQKNSPRTRRQIQLCNQIALLFTLATVFPYQLFYFIYDYTLYHDVFVANLIFIIVYLSVLLLNHKRRYATAKKVLLVNTCCQLLLVNYYISSEAGVHLYYFTLAGILLFLYQNLRTLVYFVLLATLGTLFTITHFLFSPDTAITPIPSPWVEIMYAGSVAAVLGLLGVFLMFFRNQINQAEKELNEKNDYLKMLSNTDPLTGLANRRVLDEALDTEWYRLSRNPTPLSVIMCDVDHFKLFNDRYGHNSGDHCLKQVAAVLKGVLFRPSDLAVRYGGEEFAVVLPGTDEAGARHIGERLREAVECLNIPNEDVGADAYVTVSVGVSSFDHFNCHSGGPVRLLNSADKALYRAKSSGRNKVVFLGYDS</sequence>
<keyword evidence="3" id="KW-0175">Coiled coil</keyword>
<dbReference type="GO" id="GO:0052621">
    <property type="term" value="F:diguanylate cyclase activity"/>
    <property type="evidence" value="ECO:0007669"/>
    <property type="project" value="UniProtKB-EC"/>
</dbReference>
<dbReference type="SUPFAM" id="SSF55073">
    <property type="entry name" value="Nucleotide cyclase"/>
    <property type="match status" value="1"/>
</dbReference>
<dbReference type="InterPro" id="IPR029787">
    <property type="entry name" value="Nucleotide_cyclase"/>
</dbReference>
<feature type="transmembrane region" description="Helical" evidence="4">
    <location>
        <begin position="54"/>
        <end position="73"/>
    </location>
</feature>
<evidence type="ECO:0000256" key="4">
    <source>
        <dbReference type="SAM" id="Phobius"/>
    </source>
</evidence>
<evidence type="ECO:0000256" key="1">
    <source>
        <dbReference type="ARBA" id="ARBA00012528"/>
    </source>
</evidence>
<evidence type="ECO:0000256" key="2">
    <source>
        <dbReference type="ARBA" id="ARBA00034247"/>
    </source>
</evidence>
<feature type="transmembrane region" description="Helical" evidence="4">
    <location>
        <begin position="129"/>
        <end position="148"/>
    </location>
</feature>
<keyword evidence="6" id="KW-0548">Nucleotidyltransferase</keyword>
<keyword evidence="7" id="KW-1185">Reference proteome</keyword>
<feature type="domain" description="GGDEF" evidence="5">
    <location>
        <begin position="236"/>
        <end position="375"/>
    </location>
</feature>
<name>A0ABZ0YN72_9GAMM</name>
<keyword evidence="6" id="KW-0808">Transferase</keyword>
<dbReference type="Proteomes" id="UP001324794">
    <property type="component" value="Chromosome"/>
</dbReference>
<dbReference type="EMBL" id="CP140255">
    <property type="protein sequence ID" value="WQH13589.1"/>
    <property type="molecule type" value="Genomic_DNA"/>
</dbReference>
<dbReference type="InterPro" id="IPR048432">
    <property type="entry name" value="MASE7"/>
</dbReference>
<feature type="coiled-coil region" evidence="3">
    <location>
        <begin position="181"/>
        <end position="208"/>
    </location>
</feature>
<dbReference type="CDD" id="cd01949">
    <property type="entry name" value="GGDEF"/>
    <property type="match status" value="1"/>
</dbReference>
<evidence type="ECO:0000259" key="5">
    <source>
        <dbReference type="PROSITE" id="PS50887"/>
    </source>
</evidence>
<dbReference type="NCBIfam" id="TIGR00254">
    <property type="entry name" value="GGDEF"/>
    <property type="match status" value="1"/>
</dbReference>
<reference evidence="6 7" key="1">
    <citation type="submission" date="2023-11" db="EMBL/GenBank/DDBJ databases">
        <title>MicrobeMod: A computational toolkit for identifying prokaryotic methylation and restriction-modification with nanopore sequencing.</title>
        <authorList>
            <person name="Crits-Christoph A."/>
            <person name="Kang S.C."/>
            <person name="Lee H."/>
            <person name="Ostrov N."/>
        </authorList>
    </citation>
    <scope>NUCLEOTIDE SEQUENCE [LARGE SCALE GENOMIC DNA]</scope>
    <source>
        <strain evidence="6 7">ATCC BAA-805</strain>
    </source>
</reference>
<dbReference type="Pfam" id="PF00990">
    <property type="entry name" value="GGDEF"/>
    <property type="match status" value="1"/>
</dbReference>
<protein>
    <recommendedName>
        <fullName evidence="1">diguanylate cyclase</fullName>
        <ecNumber evidence="1">2.7.7.65</ecNumber>
    </recommendedName>
</protein>
<feature type="transmembrane region" description="Helical" evidence="4">
    <location>
        <begin position="29"/>
        <end position="48"/>
    </location>
</feature>
<feature type="transmembrane region" description="Helical" evidence="4">
    <location>
        <begin position="85"/>
        <end position="101"/>
    </location>
</feature>
<dbReference type="PANTHER" id="PTHR45138:SF9">
    <property type="entry name" value="DIGUANYLATE CYCLASE DGCM-RELATED"/>
    <property type="match status" value="1"/>
</dbReference>
<comment type="catalytic activity">
    <reaction evidence="2">
        <text>2 GTP = 3',3'-c-di-GMP + 2 diphosphate</text>
        <dbReference type="Rhea" id="RHEA:24898"/>
        <dbReference type="ChEBI" id="CHEBI:33019"/>
        <dbReference type="ChEBI" id="CHEBI:37565"/>
        <dbReference type="ChEBI" id="CHEBI:58805"/>
        <dbReference type="EC" id="2.7.7.65"/>
    </reaction>
</comment>
<dbReference type="EC" id="2.7.7.65" evidence="1"/>
<feature type="transmembrane region" description="Helical" evidence="4">
    <location>
        <begin position="164"/>
        <end position="184"/>
    </location>
</feature>
<dbReference type="InterPro" id="IPR050469">
    <property type="entry name" value="Diguanylate_Cyclase"/>
</dbReference>
<dbReference type="Pfam" id="PF20967">
    <property type="entry name" value="MASE7"/>
    <property type="match status" value="1"/>
</dbReference>
<evidence type="ECO:0000313" key="7">
    <source>
        <dbReference type="Proteomes" id="UP001324794"/>
    </source>
</evidence>
<keyword evidence="4" id="KW-0472">Membrane</keyword>
<evidence type="ECO:0000256" key="3">
    <source>
        <dbReference type="SAM" id="Coils"/>
    </source>
</evidence>
<keyword evidence="4" id="KW-1133">Transmembrane helix</keyword>
<dbReference type="PROSITE" id="PS50887">
    <property type="entry name" value="GGDEF"/>
    <property type="match status" value="1"/>
</dbReference>
<dbReference type="InterPro" id="IPR043128">
    <property type="entry name" value="Rev_trsase/Diguanyl_cyclase"/>
</dbReference>
<evidence type="ECO:0000313" key="6">
    <source>
        <dbReference type="EMBL" id="WQH13589.1"/>
    </source>
</evidence>
<dbReference type="PANTHER" id="PTHR45138">
    <property type="entry name" value="REGULATORY COMPONENTS OF SENSORY TRANSDUCTION SYSTEM"/>
    <property type="match status" value="1"/>
</dbReference>
<organism evidence="6 7">
    <name type="scientific">Vreelandella neptunia</name>
    <dbReference type="NCBI Taxonomy" id="115551"/>
    <lineage>
        <taxon>Bacteria</taxon>
        <taxon>Pseudomonadati</taxon>
        <taxon>Pseudomonadota</taxon>
        <taxon>Gammaproteobacteria</taxon>
        <taxon>Oceanospirillales</taxon>
        <taxon>Halomonadaceae</taxon>
        <taxon>Vreelandella</taxon>
    </lineage>
</organism>
<gene>
    <name evidence="6" type="ORF">SR894_03375</name>
</gene>
<accession>A0ABZ0YN72</accession>
<proteinExistence type="predicted"/>
<dbReference type="InterPro" id="IPR000160">
    <property type="entry name" value="GGDEF_dom"/>
</dbReference>
<dbReference type="SMART" id="SM00267">
    <property type="entry name" value="GGDEF"/>
    <property type="match status" value="1"/>
</dbReference>
<feature type="transmembrane region" description="Helical" evidence="4">
    <location>
        <begin position="107"/>
        <end position="122"/>
    </location>
</feature>
<dbReference type="Gene3D" id="3.30.70.270">
    <property type="match status" value="1"/>
</dbReference>
<keyword evidence="4" id="KW-0812">Transmembrane</keyword>